<dbReference type="PROSITE" id="PS51186">
    <property type="entry name" value="GNAT"/>
    <property type="match status" value="1"/>
</dbReference>
<accession>A0ABT4GMY5</accession>
<keyword evidence="2" id="KW-0012">Acyltransferase</keyword>
<protein>
    <submittedName>
        <fullName evidence="2">GNAT family N-acetyltransferase</fullName>
        <ecNumber evidence="2">2.3.1.-</ecNumber>
    </submittedName>
</protein>
<proteinExistence type="predicted"/>
<dbReference type="SUPFAM" id="SSF55729">
    <property type="entry name" value="Acyl-CoA N-acyltransferases (Nat)"/>
    <property type="match status" value="1"/>
</dbReference>
<dbReference type="InterPro" id="IPR016181">
    <property type="entry name" value="Acyl_CoA_acyltransferase"/>
</dbReference>
<gene>
    <name evidence="2" type="ORF">M5X19_32255</name>
</gene>
<comment type="caution">
    <text evidence="2">The sequence shown here is derived from an EMBL/GenBank/DDBJ whole genome shotgun (WGS) entry which is preliminary data.</text>
</comment>
<dbReference type="InterPro" id="IPR000182">
    <property type="entry name" value="GNAT_dom"/>
</dbReference>
<evidence type="ECO:0000313" key="3">
    <source>
        <dbReference type="Proteomes" id="UP001527099"/>
    </source>
</evidence>
<dbReference type="RefSeq" id="WP_268618204.1">
    <property type="nucleotide sequence ID" value="NZ_JAMDMX010000148.1"/>
</dbReference>
<dbReference type="Pfam" id="PF00583">
    <property type="entry name" value="Acetyltransf_1"/>
    <property type="match status" value="1"/>
</dbReference>
<organism evidence="2 3">
    <name type="scientific">Paenibacillus alginolyticus</name>
    <dbReference type="NCBI Taxonomy" id="59839"/>
    <lineage>
        <taxon>Bacteria</taxon>
        <taxon>Bacillati</taxon>
        <taxon>Bacillota</taxon>
        <taxon>Bacilli</taxon>
        <taxon>Bacillales</taxon>
        <taxon>Paenibacillaceae</taxon>
        <taxon>Paenibacillus</taxon>
    </lineage>
</organism>
<reference evidence="2 3" key="1">
    <citation type="submission" date="2022-05" db="EMBL/GenBank/DDBJ databases">
        <title>Genome Sequencing of Bee-Associated Microbes.</title>
        <authorList>
            <person name="Dunlap C."/>
        </authorList>
    </citation>
    <scope>NUCLEOTIDE SEQUENCE [LARGE SCALE GENOMIC DNA]</scope>
    <source>
        <strain evidence="2 3">NRRL B-14421</strain>
    </source>
</reference>
<dbReference type="EC" id="2.3.1.-" evidence="2"/>
<dbReference type="Gene3D" id="3.40.630.30">
    <property type="match status" value="1"/>
</dbReference>
<feature type="domain" description="N-acetyltransferase" evidence="1">
    <location>
        <begin position="107"/>
        <end position="244"/>
    </location>
</feature>
<sequence>SLSEKDELPFFMAAVLKDNDIGLVFLQTHPSEIILSKSVSFSSKEIHEIGENLIAANRDIPGFIGEKKLTAELAIYISNVKGIQANVLRNQRIYQLEKIKKKANSNGNLRKVIENDHPIIKEWVYHFCYETNQPISVEEADKRAARMINKGSLAAWEVNGEMVSMASSIRPTPNNISISYVYTPNSERNKGYASDCVSAFTQFLLDRGYKTTSLYTDLSNPTSNKIYIQIGYEPIMDSIGIVFK</sequence>
<evidence type="ECO:0000313" key="2">
    <source>
        <dbReference type="EMBL" id="MCY9697495.1"/>
    </source>
</evidence>
<name>A0ABT4GMY5_9BACL</name>
<dbReference type="Proteomes" id="UP001527099">
    <property type="component" value="Unassembled WGS sequence"/>
</dbReference>
<keyword evidence="3" id="KW-1185">Reference proteome</keyword>
<evidence type="ECO:0000259" key="1">
    <source>
        <dbReference type="PROSITE" id="PS51186"/>
    </source>
</evidence>
<feature type="non-terminal residue" evidence="2">
    <location>
        <position position="1"/>
    </location>
</feature>
<dbReference type="EMBL" id="JAMDMX010000148">
    <property type="protein sequence ID" value="MCY9697495.1"/>
    <property type="molecule type" value="Genomic_DNA"/>
</dbReference>
<keyword evidence="2" id="KW-0808">Transferase</keyword>
<dbReference type="GO" id="GO:0016746">
    <property type="term" value="F:acyltransferase activity"/>
    <property type="evidence" value="ECO:0007669"/>
    <property type="project" value="UniProtKB-KW"/>
</dbReference>